<feature type="region of interest" description="Disordered" evidence="2">
    <location>
        <begin position="283"/>
        <end position="306"/>
    </location>
</feature>
<gene>
    <name evidence="3" type="ORF">BU23DRAFT_559921</name>
</gene>
<evidence type="ECO:0000256" key="1">
    <source>
        <dbReference type="SAM" id="Coils"/>
    </source>
</evidence>
<dbReference type="AlphaFoldDB" id="A0A6A5UQS3"/>
<feature type="compositionally biased region" description="Low complexity" evidence="2">
    <location>
        <begin position="29"/>
        <end position="40"/>
    </location>
</feature>
<sequence length="578" mass="63962">MPLSSFPEDKTKSFRRGSVRRSTQDVRQPSLRPLSSSSFSRRYEPHSPQLDRLSGPTLWGLLEGRALASPSKRASPRKRSPCLANEQDLSKRQSTHRNRHNQTPSFLSGSSEESQTASDARSVESDTDSEEDTTNISNISKQTAQPHRRTRRTSQSSEYLPEVPEDLPRRHSQSSEYVPTDLEAGAEDSSDTDSAEDFSEYFKMSNMAETPALKKASPVGNDSNFKTPIAENEQAAQRNDASPQSANDVVAQKKRNTSQHLGEISMEPDIKKFKVEPGAVAELGTAKGSSKEMPIDLSESDSDPEGALLAHPLQKREVRDSKLLGINLGSISGMFSKKAKETSGKRASNAGGEDTATTSGTRFARSASRNLGQYQLEQSLNGQGAQKSRIQALEEELAKVNQDRAAAIEALEQGHEAALRKAKADSYAAMEVMTRDHVQVLDQVRRGQQVQMQQAKHEYECELAKVRQEADKTIQELLKSSKNEEEGEVGKVNQAYLKALQDQTAAQAKEIEAKKDDILTANVRSIYLKTKTRYERLLGASNAIAQDCVHMDLPAFGSFGQHMRALKRVVEEQEREDE</sequence>
<feature type="region of interest" description="Disordered" evidence="2">
    <location>
        <begin position="336"/>
        <end position="361"/>
    </location>
</feature>
<evidence type="ECO:0000313" key="3">
    <source>
        <dbReference type="EMBL" id="KAF1966770.1"/>
    </source>
</evidence>
<evidence type="ECO:0000313" key="4">
    <source>
        <dbReference type="Proteomes" id="UP000800036"/>
    </source>
</evidence>
<reference evidence="3" key="1">
    <citation type="journal article" date="2020" name="Stud. Mycol.">
        <title>101 Dothideomycetes genomes: a test case for predicting lifestyles and emergence of pathogens.</title>
        <authorList>
            <person name="Haridas S."/>
            <person name="Albert R."/>
            <person name="Binder M."/>
            <person name="Bloem J."/>
            <person name="Labutti K."/>
            <person name="Salamov A."/>
            <person name="Andreopoulos B."/>
            <person name="Baker S."/>
            <person name="Barry K."/>
            <person name="Bills G."/>
            <person name="Bluhm B."/>
            <person name="Cannon C."/>
            <person name="Castanera R."/>
            <person name="Culley D."/>
            <person name="Daum C."/>
            <person name="Ezra D."/>
            <person name="Gonzalez J."/>
            <person name="Henrissat B."/>
            <person name="Kuo A."/>
            <person name="Liang C."/>
            <person name="Lipzen A."/>
            <person name="Lutzoni F."/>
            <person name="Magnuson J."/>
            <person name="Mondo S."/>
            <person name="Nolan M."/>
            <person name="Ohm R."/>
            <person name="Pangilinan J."/>
            <person name="Park H.-J."/>
            <person name="Ramirez L."/>
            <person name="Alfaro M."/>
            <person name="Sun H."/>
            <person name="Tritt A."/>
            <person name="Yoshinaga Y."/>
            <person name="Zwiers L.-H."/>
            <person name="Turgeon B."/>
            <person name="Goodwin S."/>
            <person name="Spatafora J."/>
            <person name="Crous P."/>
            <person name="Grigoriev I."/>
        </authorList>
    </citation>
    <scope>NUCLEOTIDE SEQUENCE</scope>
    <source>
        <strain evidence="3">CBS 107.79</strain>
    </source>
</reference>
<feature type="compositionally biased region" description="Polar residues" evidence="2">
    <location>
        <begin position="101"/>
        <end position="119"/>
    </location>
</feature>
<accession>A0A6A5UQS3</accession>
<feature type="coiled-coil region" evidence="1">
    <location>
        <begin position="449"/>
        <end position="517"/>
    </location>
</feature>
<protein>
    <submittedName>
        <fullName evidence="3">Uncharacterized protein</fullName>
    </submittedName>
</protein>
<feature type="compositionally biased region" description="Acidic residues" evidence="2">
    <location>
        <begin position="184"/>
        <end position="199"/>
    </location>
</feature>
<keyword evidence="4" id="KW-1185">Reference proteome</keyword>
<proteinExistence type="predicted"/>
<organism evidence="3 4">
    <name type="scientific">Bimuria novae-zelandiae CBS 107.79</name>
    <dbReference type="NCBI Taxonomy" id="1447943"/>
    <lineage>
        <taxon>Eukaryota</taxon>
        <taxon>Fungi</taxon>
        <taxon>Dikarya</taxon>
        <taxon>Ascomycota</taxon>
        <taxon>Pezizomycotina</taxon>
        <taxon>Dothideomycetes</taxon>
        <taxon>Pleosporomycetidae</taxon>
        <taxon>Pleosporales</taxon>
        <taxon>Massarineae</taxon>
        <taxon>Didymosphaeriaceae</taxon>
        <taxon>Bimuria</taxon>
    </lineage>
</organism>
<dbReference type="Proteomes" id="UP000800036">
    <property type="component" value="Unassembled WGS sequence"/>
</dbReference>
<dbReference type="OrthoDB" id="3692888at2759"/>
<feature type="compositionally biased region" description="Polar residues" evidence="2">
    <location>
        <begin position="234"/>
        <end position="247"/>
    </location>
</feature>
<feature type="coiled-coil region" evidence="1">
    <location>
        <begin position="383"/>
        <end position="410"/>
    </location>
</feature>
<evidence type="ECO:0000256" key="2">
    <source>
        <dbReference type="SAM" id="MobiDB-lite"/>
    </source>
</evidence>
<keyword evidence="1" id="KW-0175">Coiled coil</keyword>
<name>A0A6A5UQS3_9PLEO</name>
<feature type="compositionally biased region" description="Polar residues" evidence="2">
    <location>
        <begin position="134"/>
        <end position="145"/>
    </location>
</feature>
<dbReference type="EMBL" id="ML976741">
    <property type="protein sequence ID" value="KAF1966770.1"/>
    <property type="molecule type" value="Genomic_DNA"/>
</dbReference>
<feature type="region of interest" description="Disordered" evidence="2">
    <location>
        <begin position="1"/>
        <end position="269"/>
    </location>
</feature>